<keyword evidence="2" id="KW-1185">Reference proteome</keyword>
<sequence>MPDLPYAEDVAPVDYVADGIVHLLGRPAGDDYHYFNSATIGYGEIAEAMGARLVPWGEWRAAVAGRLEELPIAPFATVLSEETPMFSRPDFDCSRTERLLAEAGIVCPPADRDLIRAYLEAMCLI</sequence>
<protein>
    <submittedName>
        <fullName evidence="1">Uncharacterized protein</fullName>
    </submittedName>
</protein>
<organism evidence="1 2">
    <name type="scientific">Acrocarpospora phusangensis</name>
    <dbReference type="NCBI Taxonomy" id="1070424"/>
    <lineage>
        <taxon>Bacteria</taxon>
        <taxon>Bacillati</taxon>
        <taxon>Actinomycetota</taxon>
        <taxon>Actinomycetes</taxon>
        <taxon>Streptosporangiales</taxon>
        <taxon>Streptosporangiaceae</taxon>
        <taxon>Acrocarpospora</taxon>
    </lineage>
</organism>
<dbReference type="Proteomes" id="UP000640052">
    <property type="component" value="Unassembled WGS sequence"/>
</dbReference>
<dbReference type="EMBL" id="BOOA01000036">
    <property type="protein sequence ID" value="GIH26178.1"/>
    <property type="molecule type" value="Genomic_DNA"/>
</dbReference>
<evidence type="ECO:0000313" key="1">
    <source>
        <dbReference type="EMBL" id="GIH26178.1"/>
    </source>
</evidence>
<name>A0A919UQ93_9ACTN</name>
<gene>
    <name evidence="1" type="ORF">Aph01nite_44880</name>
</gene>
<comment type="caution">
    <text evidence="1">The sequence shown here is derived from an EMBL/GenBank/DDBJ whole genome shotgun (WGS) entry which is preliminary data.</text>
</comment>
<dbReference type="Gene3D" id="3.40.50.720">
    <property type="entry name" value="NAD(P)-binding Rossmann-like Domain"/>
    <property type="match status" value="1"/>
</dbReference>
<evidence type="ECO:0000313" key="2">
    <source>
        <dbReference type="Proteomes" id="UP000640052"/>
    </source>
</evidence>
<accession>A0A919UQ93</accession>
<proteinExistence type="predicted"/>
<dbReference type="AlphaFoldDB" id="A0A919UQ93"/>
<reference evidence="1" key="1">
    <citation type="submission" date="2021-01" db="EMBL/GenBank/DDBJ databases">
        <title>Whole genome shotgun sequence of Acrocarpospora phusangensis NBRC 108782.</title>
        <authorList>
            <person name="Komaki H."/>
            <person name="Tamura T."/>
        </authorList>
    </citation>
    <scope>NUCLEOTIDE SEQUENCE</scope>
    <source>
        <strain evidence="1">NBRC 108782</strain>
    </source>
</reference>